<dbReference type="PROSITE" id="PS51330">
    <property type="entry name" value="DHFR_2"/>
    <property type="match status" value="1"/>
</dbReference>
<keyword evidence="2" id="KW-0808">Transferase</keyword>
<keyword evidence="1" id="KW-0489">Methyltransferase</keyword>
<reference evidence="4" key="1">
    <citation type="submission" date="2021-09" db="EMBL/GenBank/DDBJ databases">
        <authorList>
            <consortium name="AG Swart"/>
            <person name="Singh M."/>
            <person name="Singh A."/>
            <person name="Seah K."/>
            <person name="Emmerich C."/>
        </authorList>
    </citation>
    <scope>NUCLEOTIDE SEQUENCE</scope>
    <source>
        <strain evidence="4">ATCC30299</strain>
    </source>
</reference>
<dbReference type="GO" id="GO:0005739">
    <property type="term" value="C:mitochondrion"/>
    <property type="evidence" value="ECO:0007669"/>
    <property type="project" value="TreeGrafter"/>
</dbReference>
<keyword evidence="5" id="KW-1185">Reference proteome</keyword>
<evidence type="ECO:0000256" key="2">
    <source>
        <dbReference type="ARBA" id="ARBA00022679"/>
    </source>
</evidence>
<protein>
    <recommendedName>
        <fullName evidence="3">DHFR domain-containing protein</fullName>
    </recommendedName>
</protein>
<dbReference type="GO" id="GO:0046654">
    <property type="term" value="P:tetrahydrofolate biosynthetic process"/>
    <property type="evidence" value="ECO:0007669"/>
    <property type="project" value="InterPro"/>
</dbReference>
<dbReference type="Proteomes" id="UP001162131">
    <property type="component" value="Unassembled WGS sequence"/>
</dbReference>
<dbReference type="GO" id="GO:0004146">
    <property type="term" value="F:dihydrofolate reductase activity"/>
    <property type="evidence" value="ECO:0007669"/>
    <property type="project" value="InterPro"/>
</dbReference>
<dbReference type="InterPro" id="IPR024072">
    <property type="entry name" value="DHFR-like_dom_sf"/>
</dbReference>
<evidence type="ECO:0000259" key="3">
    <source>
        <dbReference type="PROSITE" id="PS51330"/>
    </source>
</evidence>
<dbReference type="GO" id="GO:0006231">
    <property type="term" value="P:dTMP biosynthetic process"/>
    <property type="evidence" value="ECO:0007669"/>
    <property type="project" value="TreeGrafter"/>
</dbReference>
<dbReference type="Pfam" id="PF00303">
    <property type="entry name" value="Thymidylat_synt"/>
    <property type="match status" value="2"/>
</dbReference>
<accession>A0AAU9K5R0</accession>
<dbReference type="GO" id="GO:0004799">
    <property type="term" value="F:thymidylate synthase activity"/>
    <property type="evidence" value="ECO:0007669"/>
    <property type="project" value="TreeGrafter"/>
</dbReference>
<dbReference type="PANTHER" id="PTHR11548">
    <property type="entry name" value="THYMIDYLATE SYNTHASE 1"/>
    <property type="match status" value="1"/>
</dbReference>
<proteinExistence type="predicted"/>
<evidence type="ECO:0000256" key="1">
    <source>
        <dbReference type="ARBA" id="ARBA00022603"/>
    </source>
</evidence>
<name>A0AAU9K5R0_9CILI</name>
<sequence length="419" mass="48207">MEPRNFILIMAVSENLGIGYQRVLPWKIPEDWEHLLKVIVAGPERNTFVMGRTSWEDSPKPFPNIRNIVVSRSLQSAEGADICTNLREAISISTGLCFIGGGCEIYRECLSPPLVQYCTQIYLTRISNTIKCDTFFPFNAKTLFQDPLVEGFSPTLISKTKSHLDYTYDFTIFSNNNLPRQPHCIEYPPHEEFQYLDLIKEIAFSKNLRVDEDGKEIATLFGKMIKFDLSMSFPLLTTRSLNWGEIVEKLVRGIRGEDEESERSDGLRNDIQFRYFQGQGIHQCTETINLIRNEPSSNKIMLRFGNSCETTCQFYVADGKLSSLVYQSSENIERMPYGIAFYSLFTCLVAQICGLKRGEFNYLIGVVECDLSSIEKLQNQIKRNPYPFPQIKLRENIESIDQFTPEDVELLRYFNHGEI</sequence>
<dbReference type="InterPro" id="IPR023451">
    <property type="entry name" value="Thymidate_synth/dCMP_Mease_dom"/>
</dbReference>
<evidence type="ECO:0000313" key="4">
    <source>
        <dbReference type="EMBL" id="CAG9333043.1"/>
    </source>
</evidence>
<dbReference type="PRINTS" id="PR00070">
    <property type="entry name" value="DHFR"/>
</dbReference>
<comment type="caution">
    <text evidence="4">The sequence shown here is derived from an EMBL/GenBank/DDBJ whole genome shotgun (WGS) entry which is preliminary data.</text>
</comment>
<organism evidence="4 5">
    <name type="scientific">Blepharisma stoltei</name>
    <dbReference type="NCBI Taxonomy" id="1481888"/>
    <lineage>
        <taxon>Eukaryota</taxon>
        <taxon>Sar</taxon>
        <taxon>Alveolata</taxon>
        <taxon>Ciliophora</taxon>
        <taxon>Postciliodesmatophora</taxon>
        <taxon>Heterotrichea</taxon>
        <taxon>Heterotrichida</taxon>
        <taxon>Blepharismidae</taxon>
        <taxon>Blepharisma</taxon>
    </lineage>
</organism>
<dbReference type="PANTHER" id="PTHR11548:SF2">
    <property type="entry name" value="THYMIDYLATE SYNTHASE"/>
    <property type="match status" value="1"/>
</dbReference>
<dbReference type="GO" id="GO:0032259">
    <property type="term" value="P:methylation"/>
    <property type="evidence" value="ECO:0007669"/>
    <property type="project" value="UniProtKB-KW"/>
</dbReference>
<dbReference type="InterPro" id="IPR036926">
    <property type="entry name" value="Thymidate_synth/dCMP_Mease_sf"/>
</dbReference>
<dbReference type="GO" id="GO:0005829">
    <property type="term" value="C:cytosol"/>
    <property type="evidence" value="ECO:0007669"/>
    <property type="project" value="TreeGrafter"/>
</dbReference>
<dbReference type="AlphaFoldDB" id="A0AAU9K5R0"/>
<dbReference type="Pfam" id="PF00186">
    <property type="entry name" value="DHFR_1"/>
    <property type="match status" value="1"/>
</dbReference>
<dbReference type="CDD" id="cd00209">
    <property type="entry name" value="DHFR"/>
    <property type="match status" value="1"/>
</dbReference>
<dbReference type="SUPFAM" id="SSF53597">
    <property type="entry name" value="Dihydrofolate reductase-like"/>
    <property type="match status" value="1"/>
</dbReference>
<dbReference type="InterPro" id="IPR045097">
    <property type="entry name" value="Thymidate_synth/dCMP_Mease"/>
</dbReference>
<feature type="domain" description="DHFR" evidence="3">
    <location>
        <begin position="5"/>
        <end position="175"/>
    </location>
</feature>
<gene>
    <name evidence="4" type="ORF">BSTOLATCC_MIC57863</name>
</gene>
<dbReference type="Gene3D" id="3.40.430.10">
    <property type="entry name" value="Dihydrofolate Reductase, subunit A"/>
    <property type="match status" value="1"/>
</dbReference>
<evidence type="ECO:0000313" key="5">
    <source>
        <dbReference type="Proteomes" id="UP001162131"/>
    </source>
</evidence>
<dbReference type="InterPro" id="IPR001796">
    <property type="entry name" value="DHFR_dom"/>
</dbReference>
<dbReference type="Gene3D" id="3.30.572.10">
    <property type="entry name" value="Thymidylate synthase/dCMP hydroxymethylase domain"/>
    <property type="match status" value="2"/>
</dbReference>
<dbReference type="EMBL" id="CAJZBQ010000056">
    <property type="protein sequence ID" value="CAG9333043.1"/>
    <property type="molecule type" value="Genomic_DNA"/>
</dbReference>
<dbReference type="SUPFAM" id="SSF55831">
    <property type="entry name" value="Thymidylate synthase/dCMP hydroxymethylase"/>
    <property type="match status" value="1"/>
</dbReference>